<feature type="compositionally biased region" description="Polar residues" evidence="1">
    <location>
        <begin position="509"/>
        <end position="525"/>
    </location>
</feature>
<keyword evidence="2" id="KW-0812">Transmembrane</keyword>
<dbReference type="RefSeq" id="XP_066925868.1">
    <property type="nucleotide sequence ID" value="XM_067069767.1"/>
</dbReference>
<keyword evidence="5" id="KW-1185">Reference proteome</keyword>
<evidence type="ECO:0000313" key="4">
    <source>
        <dbReference type="EnsemblMetazoa" id="CLYHEMP014358.1"/>
    </source>
</evidence>
<dbReference type="GeneID" id="136813255"/>
<feature type="region of interest" description="Disordered" evidence="1">
    <location>
        <begin position="504"/>
        <end position="525"/>
    </location>
</feature>
<keyword evidence="2" id="KW-0472">Membrane</keyword>
<keyword evidence="2" id="KW-1133">Transmembrane helix</keyword>
<evidence type="ECO:0000256" key="2">
    <source>
        <dbReference type="SAM" id="Phobius"/>
    </source>
</evidence>
<evidence type="ECO:0000313" key="5">
    <source>
        <dbReference type="Proteomes" id="UP000594262"/>
    </source>
</evidence>
<keyword evidence="3" id="KW-0732">Signal</keyword>
<organism evidence="4 5">
    <name type="scientific">Clytia hemisphaerica</name>
    <dbReference type="NCBI Taxonomy" id="252671"/>
    <lineage>
        <taxon>Eukaryota</taxon>
        <taxon>Metazoa</taxon>
        <taxon>Cnidaria</taxon>
        <taxon>Hydrozoa</taxon>
        <taxon>Hydroidolina</taxon>
        <taxon>Leptothecata</taxon>
        <taxon>Obeliida</taxon>
        <taxon>Clytiidae</taxon>
        <taxon>Clytia</taxon>
    </lineage>
</organism>
<feature type="region of interest" description="Disordered" evidence="1">
    <location>
        <begin position="466"/>
        <end position="488"/>
    </location>
</feature>
<sequence length="525" mass="58440">MKITLLPFQIYLHCLLVLKTTSDPSIVRIQRTLISRDPSASYKLFYNSQDTFDNPYKNRRFCKSLNGRCASVYCGKCECKNTDDTFLSYNHGCLVKNDLYQATNGTDNLEYHKFAAIIPTATTATFSQNKCVYLFIPPLLQQHLQFCSAASIWKNNPLNGNMELYSDQTAGNILRANHDDKGVCITCQAFNCFGLDSLRGSVIKLDLHCQSIYGSKVTQTNACFVFKMEGSRSLLYSYNSTTSAPQTGATSTTTTTTTSTTTKTSTSTAPSTTDTTPPHTTPFITSHRPATTVKHTTNSPTTAGKPFTIATMTTHESIQTTRETEPLITEPITSTQKTYAGNPSKIKQEEKPNTLLYITVPCVVALLAIVVVVVFINRRRRSRKTGGGDVSWHHNSSTSSRARINAPENQSHYEIEDEDTLRNGNRYNTYPNDLGHTNGGYRDSNIYQDPNAVLTRENDLYGLSSSPKNAYDEPNLVNLPPENSDNDYKNLTLPYKESYYEGIGGGSSNQRGSTLKRAQNDYYNM</sequence>
<proteinExistence type="predicted"/>
<feature type="transmembrane region" description="Helical" evidence="2">
    <location>
        <begin position="355"/>
        <end position="376"/>
    </location>
</feature>
<dbReference type="Proteomes" id="UP000594262">
    <property type="component" value="Unplaced"/>
</dbReference>
<dbReference type="AlphaFoldDB" id="A0A7M5WXV8"/>
<feature type="region of interest" description="Disordered" evidence="1">
    <location>
        <begin position="383"/>
        <end position="425"/>
    </location>
</feature>
<feature type="chain" id="PRO_5029817857" description="Cnidarian restricted protein" evidence="3">
    <location>
        <begin position="23"/>
        <end position="525"/>
    </location>
</feature>
<evidence type="ECO:0000256" key="1">
    <source>
        <dbReference type="SAM" id="MobiDB-lite"/>
    </source>
</evidence>
<accession>A0A7M5WXV8</accession>
<protein>
    <recommendedName>
        <fullName evidence="6">Cnidarian restricted protein</fullName>
    </recommendedName>
</protein>
<feature type="region of interest" description="Disordered" evidence="1">
    <location>
        <begin position="241"/>
        <end position="286"/>
    </location>
</feature>
<reference evidence="4" key="1">
    <citation type="submission" date="2021-01" db="UniProtKB">
        <authorList>
            <consortium name="EnsemblMetazoa"/>
        </authorList>
    </citation>
    <scope>IDENTIFICATION</scope>
</reference>
<dbReference type="EnsemblMetazoa" id="CLYHEMT014358.1">
    <property type="protein sequence ID" value="CLYHEMP014358.1"/>
    <property type="gene ID" value="CLYHEMG014358"/>
</dbReference>
<feature type="compositionally biased region" description="Polar residues" evidence="1">
    <location>
        <begin position="393"/>
        <end position="412"/>
    </location>
</feature>
<feature type="signal peptide" evidence="3">
    <location>
        <begin position="1"/>
        <end position="22"/>
    </location>
</feature>
<evidence type="ECO:0008006" key="6">
    <source>
        <dbReference type="Google" id="ProtNLM"/>
    </source>
</evidence>
<evidence type="ECO:0000256" key="3">
    <source>
        <dbReference type="SAM" id="SignalP"/>
    </source>
</evidence>
<name>A0A7M5WXV8_9CNID</name>